<name>A0AAD2DK92_9LAMI</name>
<sequence length="175" mass="19632">MQRRGLMEPQRSSSTVMIGRLFSAPTARVQQGNAAASSQQLPPVKFDGTAKGLAYLYHKCLEWVIHCDVKPEDIVLDSEFQPKIADFRLATLSRRDSHGSEITRIRGTKGYMAPEWALNQPITAKVDVYGLWIWTVKKKSQRGNSSWVESIVDSRLEGNYSRKQAATPIQLGLLV</sequence>
<keyword evidence="2" id="KW-0812">Transmembrane</keyword>
<dbReference type="Proteomes" id="UP000834106">
    <property type="component" value="Chromosome 1"/>
</dbReference>
<dbReference type="GO" id="GO:0005524">
    <property type="term" value="F:ATP binding"/>
    <property type="evidence" value="ECO:0007669"/>
    <property type="project" value="InterPro"/>
</dbReference>
<comment type="subcellular location">
    <subcellularLocation>
        <location evidence="1">Membrane</location>
        <topology evidence="1">Single-pass membrane protein</topology>
    </subcellularLocation>
</comment>
<keyword evidence="3" id="KW-0732">Signal</keyword>
<reference evidence="7" key="1">
    <citation type="submission" date="2023-05" db="EMBL/GenBank/DDBJ databases">
        <authorList>
            <person name="Huff M."/>
        </authorList>
    </citation>
    <scope>NUCLEOTIDE SEQUENCE</scope>
</reference>
<keyword evidence="4" id="KW-1133">Transmembrane helix</keyword>
<dbReference type="PANTHER" id="PTHR47974">
    <property type="entry name" value="OS07G0415500 PROTEIN"/>
    <property type="match status" value="1"/>
</dbReference>
<evidence type="ECO:0000256" key="1">
    <source>
        <dbReference type="ARBA" id="ARBA00004167"/>
    </source>
</evidence>
<dbReference type="InterPro" id="IPR000719">
    <property type="entry name" value="Prot_kinase_dom"/>
</dbReference>
<dbReference type="PROSITE" id="PS50011">
    <property type="entry name" value="PROTEIN_KINASE_DOM"/>
    <property type="match status" value="1"/>
</dbReference>
<feature type="domain" description="Protein kinase" evidence="6">
    <location>
        <begin position="1"/>
        <end position="175"/>
    </location>
</feature>
<dbReference type="Gene3D" id="1.10.510.10">
    <property type="entry name" value="Transferase(Phosphotransferase) domain 1"/>
    <property type="match status" value="1"/>
</dbReference>
<keyword evidence="8" id="KW-1185">Reference proteome</keyword>
<evidence type="ECO:0000256" key="3">
    <source>
        <dbReference type="ARBA" id="ARBA00022729"/>
    </source>
</evidence>
<dbReference type="Pfam" id="PF00069">
    <property type="entry name" value="Pkinase"/>
    <property type="match status" value="1"/>
</dbReference>
<keyword evidence="5" id="KW-0472">Membrane</keyword>
<evidence type="ECO:0000259" key="6">
    <source>
        <dbReference type="PROSITE" id="PS50011"/>
    </source>
</evidence>
<evidence type="ECO:0000256" key="4">
    <source>
        <dbReference type="ARBA" id="ARBA00022989"/>
    </source>
</evidence>
<accession>A0AAD2DK92</accession>
<evidence type="ECO:0000256" key="5">
    <source>
        <dbReference type="ARBA" id="ARBA00023136"/>
    </source>
</evidence>
<evidence type="ECO:0000313" key="7">
    <source>
        <dbReference type="EMBL" id="CAI9754421.1"/>
    </source>
</evidence>
<evidence type="ECO:0000313" key="8">
    <source>
        <dbReference type="Proteomes" id="UP000834106"/>
    </source>
</evidence>
<gene>
    <name evidence="7" type="ORF">FPE_LOCUS1852</name>
</gene>
<dbReference type="SUPFAM" id="SSF56112">
    <property type="entry name" value="Protein kinase-like (PK-like)"/>
    <property type="match status" value="1"/>
</dbReference>
<proteinExistence type="predicted"/>
<evidence type="ECO:0000256" key="2">
    <source>
        <dbReference type="ARBA" id="ARBA00022692"/>
    </source>
</evidence>
<organism evidence="7 8">
    <name type="scientific">Fraxinus pennsylvanica</name>
    <dbReference type="NCBI Taxonomy" id="56036"/>
    <lineage>
        <taxon>Eukaryota</taxon>
        <taxon>Viridiplantae</taxon>
        <taxon>Streptophyta</taxon>
        <taxon>Embryophyta</taxon>
        <taxon>Tracheophyta</taxon>
        <taxon>Spermatophyta</taxon>
        <taxon>Magnoliopsida</taxon>
        <taxon>eudicotyledons</taxon>
        <taxon>Gunneridae</taxon>
        <taxon>Pentapetalae</taxon>
        <taxon>asterids</taxon>
        <taxon>lamiids</taxon>
        <taxon>Lamiales</taxon>
        <taxon>Oleaceae</taxon>
        <taxon>Oleeae</taxon>
        <taxon>Fraxinus</taxon>
    </lineage>
</organism>
<dbReference type="InterPro" id="IPR011009">
    <property type="entry name" value="Kinase-like_dom_sf"/>
</dbReference>
<dbReference type="EMBL" id="OU503036">
    <property type="protein sequence ID" value="CAI9754421.1"/>
    <property type="molecule type" value="Genomic_DNA"/>
</dbReference>
<protein>
    <recommendedName>
        <fullName evidence="6">Protein kinase domain-containing protein</fullName>
    </recommendedName>
</protein>
<dbReference type="GO" id="GO:0016020">
    <property type="term" value="C:membrane"/>
    <property type="evidence" value="ECO:0007669"/>
    <property type="project" value="UniProtKB-SubCell"/>
</dbReference>
<dbReference type="GO" id="GO:0004672">
    <property type="term" value="F:protein kinase activity"/>
    <property type="evidence" value="ECO:0007669"/>
    <property type="project" value="InterPro"/>
</dbReference>
<dbReference type="AlphaFoldDB" id="A0AAD2DK92"/>
<dbReference type="PANTHER" id="PTHR47974:SF4">
    <property type="entry name" value="RECEPTOR-LIKE SERINE_THREONINE-PROTEIN KINASE"/>
    <property type="match status" value="1"/>
</dbReference>